<reference evidence="1" key="1">
    <citation type="journal article" date="2014" name="Front. Microbiol.">
        <title>High frequency of phylogenetically diverse reductive dehalogenase-homologous genes in deep subseafloor sedimentary metagenomes.</title>
        <authorList>
            <person name="Kawai M."/>
            <person name="Futagami T."/>
            <person name="Toyoda A."/>
            <person name="Takaki Y."/>
            <person name="Nishi S."/>
            <person name="Hori S."/>
            <person name="Arai W."/>
            <person name="Tsubouchi T."/>
            <person name="Morono Y."/>
            <person name="Uchiyama I."/>
            <person name="Ito T."/>
            <person name="Fujiyama A."/>
            <person name="Inagaki F."/>
            <person name="Takami H."/>
        </authorList>
    </citation>
    <scope>NUCLEOTIDE SEQUENCE</scope>
    <source>
        <strain evidence="1">Expedition CK06-06</strain>
    </source>
</reference>
<dbReference type="EMBL" id="BARW01024838">
    <property type="protein sequence ID" value="GAI96484.1"/>
    <property type="molecule type" value="Genomic_DNA"/>
</dbReference>
<dbReference type="InterPro" id="IPR001227">
    <property type="entry name" value="Ac_transferase_dom_sf"/>
</dbReference>
<feature type="non-terminal residue" evidence="1">
    <location>
        <position position="1"/>
    </location>
</feature>
<evidence type="ECO:0000313" key="1">
    <source>
        <dbReference type="EMBL" id="GAI96484.1"/>
    </source>
</evidence>
<dbReference type="InterPro" id="IPR016035">
    <property type="entry name" value="Acyl_Trfase/lysoPLipase"/>
</dbReference>
<dbReference type="SUPFAM" id="SSF52151">
    <property type="entry name" value="FabD/lysophospholipase-like"/>
    <property type="match status" value="1"/>
</dbReference>
<organism evidence="1">
    <name type="scientific">marine sediment metagenome</name>
    <dbReference type="NCBI Taxonomy" id="412755"/>
    <lineage>
        <taxon>unclassified sequences</taxon>
        <taxon>metagenomes</taxon>
        <taxon>ecological metagenomes</taxon>
    </lineage>
</organism>
<name>X1UVW5_9ZZZZ</name>
<dbReference type="Gene3D" id="3.40.366.10">
    <property type="entry name" value="Malonyl-Coenzyme A Acyl Carrier Protein, domain 2"/>
    <property type="match status" value="1"/>
</dbReference>
<dbReference type="GO" id="GO:0016740">
    <property type="term" value="F:transferase activity"/>
    <property type="evidence" value="ECO:0007669"/>
    <property type="project" value="InterPro"/>
</dbReference>
<comment type="caution">
    <text evidence="1">The sequence shown here is derived from an EMBL/GenBank/DDBJ whole genome shotgun (WGS) entry which is preliminary data.</text>
</comment>
<gene>
    <name evidence="1" type="ORF">S12H4_40861</name>
</gene>
<sequence>GQLTGPIRWVDSIEYLLKKGVGIFVEVGPGRVLSGLVGRIAQRSGKDIIILNTNKMEDIENLKNALKKEGIINEA</sequence>
<evidence type="ECO:0008006" key="2">
    <source>
        <dbReference type="Google" id="ProtNLM"/>
    </source>
</evidence>
<dbReference type="AlphaFoldDB" id="X1UVW5"/>
<accession>X1UVW5</accession>
<proteinExistence type="predicted"/>
<protein>
    <recommendedName>
        <fullName evidence="2">Malonyl-CoA:ACP transacylase (MAT) domain-containing protein</fullName>
    </recommendedName>
</protein>